<feature type="domain" description="Metalloprotease TldD/E N-terminal" evidence="6">
    <location>
        <begin position="30"/>
        <end position="89"/>
    </location>
</feature>
<keyword evidence="10" id="KW-1185">Reference proteome</keyword>
<dbReference type="Pfam" id="PF01523">
    <property type="entry name" value="PmbA_TldD_1st"/>
    <property type="match status" value="1"/>
</dbReference>
<evidence type="ECO:0000259" key="7">
    <source>
        <dbReference type="Pfam" id="PF19289"/>
    </source>
</evidence>
<dbReference type="Pfam" id="PF19289">
    <property type="entry name" value="PmbA_TldD_3rd"/>
    <property type="match status" value="1"/>
</dbReference>
<reference evidence="10" key="1">
    <citation type="journal article" date="2019" name="Int. J. Syst. Evol. Microbiol.">
        <title>The Global Catalogue of Microorganisms (GCM) 10K type strain sequencing project: providing services to taxonomists for standard genome sequencing and annotation.</title>
        <authorList>
            <consortium name="The Broad Institute Genomics Platform"/>
            <consortium name="The Broad Institute Genome Sequencing Center for Infectious Disease"/>
            <person name="Wu L."/>
            <person name="Ma J."/>
        </authorList>
    </citation>
    <scope>NUCLEOTIDE SEQUENCE [LARGE SCALE GENOMIC DNA]</scope>
    <source>
        <strain evidence="10">CCUG 63830</strain>
    </source>
</reference>
<dbReference type="Pfam" id="PF19290">
    <property type="entry name" value="PmbA_TldD_2nd"/>
    <property type="match status" value="1"/>
</dbReference>
<dbReference type="InterPro" id="IPR035068">
    <property type="entry name" value="TldD/PmbA_N"/>
</dbReference>
<evidence type="ECO:0000256" key="5">
    <source>
        <dbReference type="SAM" id="MobiDB-lite"/>
    </source>
</evidence>
<dbReference type="SUPFAM" id="SSF111283">
    <property type="entry name" value="Putative modulator of DNA gyrase, PmbA/TldD"/>
    <property type="match status" value="1"/>
</dbReference>
<evidence type="ECO:0000259" key="6">
    <source>
        <dbReference type="Pfam" id="PF01523"/>
    </source>
</evidence>
<dbReference type="InterPro" id="IPR045570">
    <property type="entry name" value="Metalloprtase-TldD/E_cen_dom"/>
</dbReference>
<name>A0ABW1ZUB2_9DEIO</name>
<evidence type="ECO:0000256" key="1">
    <source>
        <dbReference type="ARBA" id="ARBA00005836"/>
    </source>
</evidence>
<evidence type="ECO:0000256" key="3">
    <source>
        <dbReference type="ARBA" id="ARBA00022801"/>
    </source>
</evidence>
<feature type="domain" description="Metalloprotease TldD/E central" evidence="8">
    <location>
        <begin position="124"/>
        <end position="231"/>
    </location>
</feature>
<dbReference type="Proteomes" id="UP001596317">
    <property type="component" value="Unassembled WGS sequence"/>
</dbReference>
<proteinExistence type="inferred from homology"/>
<feature type="domain" description="Metalloprotease TldD/E C-terminal" evidence="7">
    <location>
        <begin position="239"/>
        <end position="469"/>
    </location>
</feature>
<feature type="region of interest" description="Disordered" evidence="5">
    <location>
        <begin position="471"/>
        <end position="513"/>
    </location>
</feature>
<keyword evidence="4" id="KW-0482">Metalloprotease</keyword>
<keyword evidence="3" id="KW-0378">Hydrolase</keyword>
<dbReference type="Gene3D" id="3.30.2290.10">
    <property type="entry name" value="PmbA/TldD superfamily"/>
    <property type="match status" value="1"/>
</dbReference>
<dbReference type="PANTHER" id="PTHR30624">
    <property type="entry name" value="UNCHARACTERIZED PROTEIN TLDD AND PMBA"/>
    <property type="match status" value="1"/>
</dbReference>
<dbReference type="EMBL" id="JBHSWB010000003">
    <property type="protein sequence ID" value="MFC6663379.1"/>
    <property type="molecule type" value="Genomic_DNA"/>
</dbReference>
<dbReference type="InterPro" id="IPR036059">
    <property type="entry name" value="TldD/PmbA_sf"/>
</dbReference>
<dbReference type="InterPro" id="IPR045569">
    <property type="entry name" value="Metalloprtase-TldD/E_C"/>
</dbReference>
<evidence type="ECO:0000313" key="10">
    <source>
        <dbReference type="Proteomes" id="UP001596317"/>
    </source>
</evidence>
<sequence length="513" mass="54017">MTMTQTPSLLDPGLCADVLHLAGSGGADFAELFVEDTHNTGYRLHQGEVRDAGGGNLFGAGLRLLYGTRVVYAYTNDVTPTGLRQLAGDVARARAGQGEVSRQGAGGLDFRRHDARPLYVAQQHPLHARAQDKLALMRRAHHAAAGVGDVKTVDVNYLDRVQRVLIANSEGLWAEDERVWTRLMVSAIAQDGTWRESGFYGPGAGQGLEFYDTVTPEAIGAEAARMAGAMLRAGHAPAGKLPVVIGNEFGGVIFHEACGHILETTAVEKNASVFGDKLGQAIAHPCVSATDDGTLPGAWGMVSVDDEGLPGQRTALIEKGVLTSFMVDRVGELKTGHRRTGSGRRQNYTFAPASRMRSTFIEAGPQTPEELIGQVEYGLYARRMGGGSVTPGTGEYNFAVREAYLIRGGELAEPVKGASLVGNGAQDLRNIVGVANDLALGQGMCGSVSGSIPTDVGQPHILISEITVGAAHDRGPGHHPAGPGRRPAPPAGPRPRAGRGAGGVRPARGRHRH</sequence>
<protein>
    <submittedName>
        <fullName evidence="9">TldD/PmbA family protein</fullName>
    </submittedName>
</protein>
<comment type="similarity">
    <text evidence="1">Belongs to the peptidase U62 family.</text>
</comment>
<evidence type="ECO:0000256" key="2">
    <source>
        <dbReference type="ARBA" id="ARBA00022670"/>
    </source>
</evidence>
<dbReference type="InterPro" id="IPR002510">
    <property type="entry name" value="Metalloprtase-TldD/E_N"/>
</dbReference>
<comment type="caution">
    <text evidence="9">The sequence shown here is derived from an EMBL/GenBank/DDBJ whole genome shotgun (WGS) entry which is preliminary data.</text>
</comment>
<keyword evidence="2" id="KW-0645">Protease</keyword>
<dbReference type="InterPro" id="IPR051463">
    <property type="entry name" value="Peptidase_U62_metallo"/>
</dbReference>
<gene>
    <name evidence="9" type="ORF">ACFP90_25435</name>
</gene>
<evidence type="ECO:0000259" key="8">
    <source>
        <dbReference type="Pfam" id="PF19290"/>
    </source>
</evidence>
<accession>A0ABW1ZUB2</accession>
<dbReference type="PANTHER" id="PTHR30624:SF4">
    <property type="entry name" value="METALLOPROTEASE TLDD"/>
    <property type="match status" value="1"/>
</dbReference>
<evidence type="ECO:0000313" key="9">
    <source>
        <dbReference type="EMBL" id="MFC6663379.1"/>
    </source>
</evidence>
<organism evidence="9 10">
    <name type="scientific">Deinococcus multiflagellatus</name>
    <dbReference type="NCBI Taxonomy" id="1656887"/>
    <lineage>
        <taxon>Bacteria</taxon>
        <taxon>Thermotogati</taxon>
        <taxon>Deinococcota</taxon>
        <taxon>Deinococci</taxon>
        <taxon>Deinococcales</taxon>
        <taxon>Deinococcaceae</taxon>
        <taxon>Deinococcus</taxon>
    </lineage>
</organism>
<evidence type="ECO:0000256" key="4">
    <source>
        <dbReference type="ARBA" id="ARBA00023049"/>
    </source>
</evidence>
<dbReference type="RefSeq" id="WP_380059167.1">
    <property type="nucleotide sequence ID" value="NZ_JBHSWB010000003.1"/>
</dbReference>